<dbReference type="Pfam" id="PF04393">
    <property type="entry name" value="DUF535"/>
    <property type="match status" value="1"/>
</dbReference>
<comment type="caution">
    <text evidence="1">The sequence shown here is derived from an EMBL/GenBank/DDBJ whole genome shotgun (WGS) entry which is preliminary data.</text>
</comment>
<dbReference type="AlphaFoldDB" id="A0A840LA88"/>
<sequence length="310" mass="35621">MLKIAKSLYKATRQNGRVFGVRSGTVFALRSLRNFWYFWSNKKIWALSLCLEFFDAGDPGNFLHHLTTKKYLNGEFSVDQRIEYAFNHFLVDDQAFDASYKSAIYGGDGLVLWEKNVEGVNFQMCLRRGSIKIPEGELAVYFFADQDRLHSISFSWICVHGEQGEQEVRPYITRNQARWRQDTEPLEKFERAFPQNSPSYFCYAALQGLALAMDASRVMAIRGVDQCCYDPNDVKHFANAYDAFWTVLGGTDSHALGFEIPVPFLMKPLSEVSSKHRKRAATRRAFWQEIESAARATLASHRRGMPVFSR</sequence>
<name>A0A840LA88_9BURK</name>
<accession>A0A840LA88</accession>
<dbReference type="InterPro" id="IPR007488">
    <property type="entry name" value="DUF535"/>
</dbReference>
<reference evidence="1 2" key="1">
    <citation type="submission" date="2020-08" db="EMBL/GenBank/DDBJ databases">
        <title>Functional genomics of gut bacteria from endangered species of beetles.</title>
        <authorList>
            <person name="Carlos-Shanley C."/>
        </authorList>
    </citation>
    <scope>NUCLEOTIDE SEQUENCE [LARGE SCALE GENOMIC DNA]</scope>
    <source>
        <strain evidence="1 2">S00239</strain>
    </source>
</reference>
<proteinExistence type="predicted"/>
<organism evidence="1 2">
    <name type="scientific">Roseateles oligotrophus</name>
    <dbReference type="NCBI Taxonomy" id="1769250"/>
    <lineage>
        <taxon>Bacteria</taxon>
        <taxon>Pseudomonadati</taxon>
        <taxon>Pseudomonadota</taxon>
        <taxon>Betaproteobacteria</taxon>
        <taxon>Burkholderiales</taxon>
        <taxon>Sphaerotilaceae</taxon>
        <taxon>Roseateles</taxon>
    </lineage>
</organism>
<dbReference type="RefSeq" id="WP_184296357.1">
    <property type="nucleotide sequence ID" value="NZ_JACHLP010000001.1"/>
</dbReference>
<keyword evidence="2" id="KW-1185">Reference proteome</keyword>
<dbReference type="EMBL" id="JACHLP010000001">
    <property type="protein sequence ID" value="MBB4842287.1"/>
    <property type="molecule type" value="Genomic_DNA"/>
</dbReference>
<dbReference type="Proteomes" id="UP000562027">
    <property type="component" value="Unassembled WGS sequence"/>
</dbReference>
<gene>
    <name evidence="1" type="ORF">HNP55_000782</name>
</gene>
<protein>
    <submittedName>
        <fullName evidence="1">Uncharacterized protein VirK/YbjX</fullName>
    </submittedName>
</protein>
<evidence type="ECO:0000313" key="2">
    <source>
        <dbReference type="Proteomes" id="UP000562027"/>
    </source>
</evidence>
<evidence type="ECO:0000313" key="1">
    <source>
        <dbReference type="EMBL" id="MBB4842287.1"/>
    </source>
</evidence>